<sequence length="240" mass="27206">MPKIPKWLGDTMEVVFRKMVHPATVVAVEYIPPRLKRVVLQGDLGQLKFVPGNVVEFRVSDREFRHYTLSAFDPGRGQCEVLFYLHDRGVGSKWAAQLQVGDTVKMMGPGGRIRYNRELQHHFFFGDETSLGLVQCLQQEALSRGHQYRAVVELEKKHYCLLDAMGLQAAAVGKSYEKPGGEAIAHVEAAIHFEAWLQGMFYLTGRARSIQAMRRYLLQRGVASGRIRCEPYWAEGKQGL</sequence>
<dbReference type="Pfam" id="PF04954">
    <property type="entry name" value="SIP"/>
    <property type="match status" value="1"/>
</dbReference>
<name>A0A2P8DCG4_9BACT</name>
<evidence type="ECO:0000313" key="4">
    <source>
        <dbReference type="Proteomes" id="UP000240572"/>
    </source>
</evidence>
<dbReference type="Gene3D" id="3.40.50.80">
    <property type="entry name" value="Nucleotide-binding domain of ferredoxin-NADP reductase (FNR) module"/>
    <property type="match status" value="1"/>
</dbReference>
<dbReference type="PANTHER" id="PTHR30157">
    <property type="entry name" value="FERRIC REDUCTASE, NADPH-DEPENDENT"/>
    <property type="match status" value="1"/>
</dbReference>
<dbReference type="Proteomes" id="UP000240572">
    <property type="component" value="Unassembled WGS sequence"/>
</dbReference>
<dbReference type="PROSITE" id="PS51384">
    <property type="entry name" value="FAD_FR"/>
    <property type="match status" value="1"/>
</dbReference>
<protein>
    <submittedName>
        <fullName evidence="3">NADPH-dependent ferric siderophore reductase</fullName>
    </submittedName>
</protein>
<gene>
    <name evidence="3" type="ORF">B0I18_1011062</name>
</gene>
<accession>A0A2P8DCG4</accession>
<keyword evidence="4" id="KW-1185">Reference proteome</keyword>
<evidence type="ECO:0000313" key="3">
    <source>
        <dbReference type="EMBL" id="PSK94899.1"/>
    </source>
</evidence>
<evidence type="ECO:0000256" key="1">
    <source>
        <dbReference type="ARBA" id="ARBA00035644"/>
    </source>
</evidence>
<dbReference type="InterPro" id="IPR007037">
    <property type="entry name" value="SIP_rossman_dom"/>
</dbReference>
<dbReference type="InterPro" id="IPR039374">
    <property type="entry name" value="SIP_fam"/>
</dbReference>
<evidence type="ECO:0000259" key="2">
    <source>
        <dbReference type="PROSITE" id="PS51384"/>
    </source>
</evidence>
<dbReference type="Pfam" id="PF08021">
    <property type="entry name" value="FAD_binding_9"/>
    <property type="match status" value="1"/>
</dbReference>
<dbReference type="InterPro" id="IPR017938">
    <property type="entry name" value="Riboflavin_synthase-like_b-brl"/>
</dbReference>
<comment type="caution">
    <text evidence="3">The sequence shown here is derived from an EMBL/GenBank/DDBJ whole genome shotgun (WGS) entry which is preliminary data.</text>
</comment>
<dbReference type="InterPro" id="IPR013113">
    <property type="entry name" value="SIP_FAD-bd"/>
</dbReference>
<feature type="domain" description="FAD-binding FR-type" evidence="2">
    <location>
        <begin position="18"/>
        <end position="116"/>
    </location>
</feature>
<dbReference type="InterPro" id="IPR039261">
    <property type="entry name" value="FNR_nucleotide-bd"/>
</dbReference>
<dbReference type="EMBL" id="PYGD01000001">
    <property type="protein sequence ID" value="PSK94899.1"/>
    <property type="molecule type" value="Genomic_DNA"/>
</dbReference>
<dbReference type="GO" id="GO:0016491">
    <property type="term" value="F:oxidoreductase activity"/>
    <property type="evidence" value="ECO:0007669"/>
    <property type="project" value="InterPro"/>
</dbReference>
<proteinExistence type="inferred from homology"/>
<dbReference type="Gene3D" id="2.40.30.10">
    <property type="entry name" value="Translation factors"/>
    <property type="match status" value="1"/>
</dbReference>
<dbReference type="RefSeq" id="WP_106521581.1">
    <property type="nucleotide sequence ID" value="NZ_PYGD01000001.1"/>
</dbReference>
<dbReference type="InterPro" id="IPR017927">
    <property type="entry name" value="FAD-bd_FR_type"/>
</dbReference>
<dbReference type="SUPFAM" id="SSF63380">
    <property type="entry name" value="Riboflavin synthase domain-like"/>
    <property type="match status" value="1"/>
</dbReference>
<dbReference type="PANTHER" id="PTHR30157:SF0">
    <property type="entry name" value="NADPH-DEPENDENT FERRIC-CHELATE REDUCTASE"/>
    <property type="match status" value="1"/>
</dbReference>
<dbReference type="AlphaFoldDB" id="A0A2P8DCG4"/>
<organism evidence="3 4">
    <name type="scientific">Taibaiella chishuiensis</name>
    <dbReference type="NCBI Taxonomy" id="1434707"/>
    <lineage>
        <taxon>Bacteria</taxon>
        <taxon>Pseudomonadati</taxon>
        <taxon>Bacteroidota</taxon>
        <taxon>Chitinophagia</taxon>
        <taxon>Chitinophagales</taxon>
        <taxon>Chitinophagaceae</taxon>
        <taxon>Taibaiella</taxon>
    </lineage>
</organism>
<dbReference type="OrthoDB" id="9814826at2"/>
<reference evidence="3 4" key="1">
    <citation type="submission" date="2018-03" db="EMBL/GenBank/DDBJ databases">
        <title>Genomic Encyclopedia of Type Strains, Phase III (KMG-III): the genomes of soil and plant-associated and newly described type strains.</title>
        <authorList>
            <person name="Whitman W."/>
        </authorList>
    </citation>
    <scope>NUCLEOTIDE SEQUENCE [LARGE SCALE GENOMIC DNA]</scope>
    <source>
        <strain evidence="3 4">CGMCC 1.12700</strain>
    </source>
</reference>
<comment type="similarity">
    <text evidence="1">Belongs to the SIP oxidoreductase family.</text>
</comment>
<dbReference type="CDD" id="cd06193">
    <property type="entry name" value="siderophore_interacting"/>
    <property type="match status" value="1"/>
</dbReference>